<dbReference type="RefSeq" id="WP_210596814.1">
    <property type="nucleotide sequence ID" value="NZ_JAGKSQ010000003.1"/>
</dbReference>
<dbReference type="EMBL" id="JAGKSQ010000003">
    <property type="protein sequence ID" value="MBP3951112.1"/>
    <property type="molecule type" value="Genomic_DNA"/>
</dbReference>
<sequence length="344" mass="40792">MGLFIVLILSLLLLNILLLIYLLIRKQAQQQLSEEKQRVEVVLNKELDLFAKGEIPRIRRHFKRDELFFEILEERVGQYKQLIADEDIVERLNVLTSLELAENYRQKLKARSWSTRMNTLYFIEDFKLAELKDDIWTAFTEQNSQRDETYQMARTLATLQDTRLLKKLTASSGEWPDFLLKECFRRYKDDLILEQLMEIDHFTEIVQIALLDVVTESITISAQPIFINLLESPSLELRVRGLKALVYFDQLPEDQFYIHFHESGEWVERMLFAKIVSRHRKQRFTEILIKLLSDSNWWVRQSAAEALVNFPDGLLMLEHVYKKNEDAFARDIAYQWLGQEVGDQ</sequence>
<gene>
    <name evidence="3" type="ORF">J7W16_08180</name>
</gene>
<keyword evidence="4" id="KW-1185">Reference proteome</keyword>
<feature type="transmembrane region" description="Helical" evidence="2">
    <location>
        <begin position="6"/>
        <end position="24"/>
    </location>
</feature>
<dbReference type="AlphaFoldDB" id="A0A940WV87"/>
<proteinExistence type="predicted"/>
<organism evidence="3 4">
    <name type="scientific">Halalkalibacter suaedae</name>
    <dbReference type="NCBI Taxonomy" id="2822140"/>
    <lineage>
        <taxon>Bacteria</taxon>
        <taxon>Bacillati</taxon>
        <taxon>Bacillota</taxon>
        <taxon>Bacilli</taxon>
        <taxon>Bacillales</taxon>
        <taxon>Bacillaceae</taxon>
        <taxon>Halalkalibacter</taxon>
    </lineage>
</organism>
<evidence type="ECO:0000313" key="3">
    <source>
        <dbReference type="EMBL" id="MBP3951112.1"/>
    </source>
</evidence>
<keyword evidence="2" id="KW-0472">Membrane</keyword>
<evidence type="ECO:0000256" key="2">
    <source>
        <dbReference type="SAM" id="Phobius"/>
    </source>
</evidence>
<protein>
    <submittedName>
        <fullName evidence="3">HEAT repeat domain-containing protein</fullName>
    </submittedName>
</protein>
<keyword evidence="2" id="KW-0812">Transmembrane</keyword>
<dbReference type="InterPro" id="IPR016024">
    <property type="entry name" value="ARM-type_fold"/>
</dbReference>
<evidence type="ECO:0000256" key="1">
    <source>
        <dbReference type="ARBA" id="ARBA00022737"/>
    </source>
</evidence>
<dbReference type="Gene3D" id="1.25.10.10">
    <property type="entry name" value="Leucine-rich Repeat Variant"/>
    <property type="match status" value="1"/>
</dbReference>
<dbReference type="InterPro" id="IPR011989">
    <property type="entry name" value="ARM-like"/>
</dbReference>
<accession>A0A940WV87</accession>
<name>A0A940WV87_9BACI</name>
<dbReference type="Pfam" id="PF02985">
    <property type="entry name" value="HEAT"/>
    <property type="match status" value="1"/>
</dbReference>
<reference evidence="3" key="1">
    <citation type="submission" date="2021-03" db="EMBL/GenBank/DDBJ databases">
        <title>Bacillus suaedae sp. nov., isolated from Suaeda aralocaspica.</title>
        <authorList>
            <person name="Lei R.F.R."/>
        </authorList>
    </citation>
    <scope>NUCLEOTIDE SEQUENCE</scope>
    <source>
        <strain evidence="3">YZJH907-2</strain>
    </source>
</reference>
<evidence type="ECO:0000313" key="4">
    <source>
        <dbReference type="Proteomes" id="UP000678228"/>
    </source>
</evidence>
<dbReference type="Proteomes" id="UP000678228">
    <property type="component" value="Unassembled WGS sequence"/>
</dbReference>
<dbReference type="InterPro" id="IPR000357">
    <property type="entry name" value="HEAT"/>
</dbReference>
<keyword evidence="2" id="KW-1133">Transmembrane helix</keyword>
<keyword evidence="1" id="KW-0677">Repeat</keyword>
<dbReference type="SUPFAM" id="SSF48371">
    <property type="entry name" value="ARM repeat"/>
    <property type="match status" value="2"/>
</dbReference>
<comment type="caution">
    <text evidence="3">The sequence shown here is derived from an EMBL/GenBank/DDBJ whole genome shotgun (WGS) entry which is preliminary data.</text>
</comment>